<dbReference type="PANTHER" id="PTHR11246">
    <property type="entry name" value="PRE-MRNA SPLICING FACTOR"/>
    <property type="match status" value="1"/>
</dbReference>
<comment type="similarity">
    <text evidence="2">Belongs to the crooked-neck family.</text>
</comment>
<dbReference type="SMART" id="SM00386">
    <property type="entry name" value="HAT"/>
    <property type="match status" value="14"/>
</dbReference>
<reference evidence="10 11" key="1">
    <citation type="journal article" date="2012" name="BMC Genomics">
        <title>Comparative genomic analysis and phylogenetic position of Theileria equi.</title>
        <authorList>
            <person name="Kappmeyer L.S."/>
            <person name="Thiagarajan M."/>
            <person name="Herndon D.R."/>
            <person name="Ramsay J.D."/>
            <person name="Caler E."/>
            <person name="Djikeng A."/>
            <person name="Gillespie J.J."/>
            <person name="Lau A.O."/>
            <person name="Roalson E.H."/>
            <person name="Silva J.C."/>
            <person name="Silva M.G."/>
            <person name="Suarez C.E."/>
            <person name="Ueti M.W."/>
            <person name="Nene V.M."/>
            <person name="Mealey R.H."/>
            <person name="Knowles D.P."/>
            <person name="Brayton K.A."/>
        </authorList>
    </citation>
    <scope>NUCLEOTIDE SEQUENCE [LARGE SCALE GENOMIC DNA]</scope>
    <source>
        <strain evidence="10 11">WA</strain>
    </source>
</reference>
<name>L0AUS2_THEEQ</name>
<evidence type="ECO:0000256" key="1">
    <source>
        <dbReference type="ARBA" id="ARBA00004123"/>
    </source>
</evidence>
<dbReference type="AlphaFoldDB" id="L0AUS2"/>
<protein>
    <recommendedName>
        <fullName evidence="9">Pre-mRNA-splicing factor Syf1-like N-terminal HAT-repeats domain-containing protein</fullName>
    </recommendedName>
</protein>
<evidence type="ECO:0000256" key="7">
    <source>
        <dbReference type="ARBA" id="ARBA00023242"/>
    </source>
</evidence>
<evidence type="ECO:0000313" key="10">
    <source>
        <dbReference type="EMBL" id="AFZ79367.1"/>
    </source>
</evidence>
<dbReference type="GeneID" id="15806086"/>
<dbReference type="EMBL" id="CP001669">
    <property type="protein sequence ID" value="AFZ79367.1"/>
    <property type="molecule type" value="Genomic_DNA"/>
</dbReference>
<dbReference type="InterPro" id="IPR011990">
    <property type="entry name" value="TPR-like_helical_dom_sf"/>
</dbReference>
<dbReference type="eggNOG" id="KOG1915">
    <property type="taxonomic scope" value="Eukaryota"/>
</dbReference>
<dbReference type="GO" id="GO:0071007">
    <property type="term" value="C:U2-type catalytic step 2 spliceosome"/>
    <property type="evidence" value="ECO:0007669"/>
    <property type="project" value="TreeGrafter"/>
</dbReference>
<dbReference type="OrthoDB" id="541719at2759"/>
<evidence type="ECO:0000256" key="8">
    <source>
        <dbReference type="PROSITE-ProRule" id="PRU00339"/>
    </source>
</evidence>
<keyword evidence="4" id="KW-0747">Spliceosome</keyword>
<dbReference type="InterPro" id="IPR055433">
    <property type="entry name" value="HAT_Syf1-like_N"/>
</dbReference>
<evidence type="ECO:0000256" key="6">
    <source>
        <dbReference type="ARBA" id="ARBA00023187"/>
    </source>
</evidence>
<dbReference type="VEuPathDB" id="PiroplasmaDB:BEWA_022150"/>
<dbReference type="RefSeq" id="XP_004829033.1">
    <property type="nucleotide sequence ID" value="XM_004828976.1"/>
</dbReference>
<gene>
    <name evidence="10" type="ORF">BEWA_022150</name>
</gene>
<keyword evidence="11" id="KW-1185">Reference proteome</keyword>
<dbReference type="SUPFAM" id="SSF48452">
    <property type="entry name" value="TPR-like"/>
    <property type="match status" value="3"/>
</dbReference>
<keyword evidence="6" id="KW-0508">mRNA splicing</keyword>
<keyword evidence="3" id="KW-0507">mRNA processing</keyword>
<evidence type="ECO:0000313" key="11">
    <source>
        <dbReference type="Proteomes" id="UP000031512"/>
    </source>
</evidence>
<evidence type="ECO:0000256" key="4">
    <source>
        <dbReference type="ARBA" id="ARBA00022728"/>
    </source>
</evidence>
<dbReference type="InterPro" id="IPR045075">
    <property type="entry name" value="Syf1-like"/>
</dbReference>
<dbReference type="GO" id="GO:0071014">
    <property type="term" value="C:post-mRNA release spliceosomal complex"/>
    <property type="evidence" value="ECO:0007669"/>
    <property type="project" value="TreeGrafter"/>
</dbReference>
<feature type="repeat" description="TPR" evidence="8">
    <location>
        <begin position="59"/>
        <end position="92"/>
    </location>
</feature>
<dbReference type="GO" id="GO:0000245">
    <property type="term" value="P:spliceosomal complex assembly"/>
    <property type="evidence" value="ECO:0007669"/>
    <property type="project" value="TreeGrafter"/>
</dbReference>
<sequence>MPAAVQITAEQILRDAVEWQTKDVKTVNHTFADADELAYYKAQRRKEFEDSVRRQRHHIGTWIKYALWEANQRDFRRARSVFERALLVDPNNVPLWSRYIETEMKNKNINSARNLFDRAVSILPRVDEFWFKYSHFEELLGNYANARSIFERWMEWNPDDKGWMLYVKFEERCGEIERCRDIFKRYLENRPSCKSFLKYVKFEERHGEFANARAAFLKAIEILPPELLDEEFFIKFAAFEEKQRNFTGAQKIFEQGLTSLEGAENLYKKFTLFQKQYQSKNIDSVIINKKRNEYEQALLENPSKYDLWFDYTRLEEGVISDPNVDRAAQEARICEIYERAIANYPQVNDSKLWRRYSYLWINYAVFSELTLSQPERAIQVYLKAFELLPKNFAKLHILLGELYLRQGDLDKMRKTFGTGIGVCKKPKIFESYAQLELKLGNVDRCRLIHAKYIEMWPFKPQSWLSFVDFELLLGERERVRGILEAAIGMERMERPELIWDRYMELENEWNEHVRVRDLYERCLLKTTHIKIFVKYSKFEAECKNMENARAVIERGLEIYKNEGANVDRASLLSHALKLEMEFGDQKSIEKIKARQAKKALRKRKLEDGQTTEDVVFIFPDDGGQKSKILEKALKWKQKTALAS</sequence>
<dbReference type="Pfam" id="PF23233">
    <property type="entry name" value="HAT_Syf1_CNRKL1_N"/>
    <property type="match status" value="1"/>
</dbReference>
<evidence type="ECO:0000256" key="2">
    <source>
        <dbReference type="ARBA" id="ARBA00008644"/>
    </source>
</evidence>
<keyword evidence="5" id="KW-0677">Repeat</keyword>
<proteinExistence type="inferred from homology"/>
<dbReference type="GO" id="GO:0000974">
    <property type="term" value="C:Prp19 complex"/>
    <property type="evidence" value="ECO:0007669"/>
    <property type="project" value="TreeGrafter"/>
</dbReference>
<comment type="subcellular location">
    <subcellularLocation>
        <location evidence="1">Nucleus</location>
    </subcellularLocation>
</comment>
<dbReference type="Proteomes" id="UP000031512">
    <property type="component" value="Chromosome 1"/>
</dbReference>
<evidence type="ECO:0000256" key="5">
    <source>
        <dbReference type="ARBA" id="ARBA00022737"/>
    </source>
</evidence>
<dbReference type="GO" id="GO:0071011">
    <property type="term" value="C:precatalytic spliceosome"/>
    <property type="evidence" value="ECO:0007669"/>
    <property type="project" value="TreeGrafter"/>
</dbReference>
<evidence type="ECO:0000259" key="9">
    <source>
        <dbReference type="Pfam" id="PF23233"/>
    </source>
</evidence>
<dbReference type="PANTHER" id="PTHR11246:SF3">
    <property type="entry name" value="CROOKED NECK-LIKE PROTEIN 1"/>
    <property type="match status" value="1"/>
</dbReference>
<dbReference type="PROSITE" id="PS50005">
    <property type="entry name" value="TPR"/>
    <property type="match status" value="1"/>
</dbReference>
<organism evidence="10 11">
    <name type="scientific">Theileria equi strain WA</name>
    <dbReference type="NCBI Taxonomy" id="1537102"/>
    <lineage>
        <taxon>Eukaryota</taxon>
        <taxon>Sar</taxon>
        <taxon>Alveolata</taxon>
        <taxon>Apicomplexa</taxon>
        <taxon>Aconoidasida</taxon>
        <taxon>Piroplasmida</taxon>
        <taxon>Theileriidae</taxon>
        <taxon>Theileria</taxon>
    </lineage>
</organism>
<accession>L0AUS2</accession>
<dbReference type="KEGG" id="beq:BEWA_022150"/>
<dbReference type="Pfam" id="PF23240">
    <property type="entry name" value="HAT_PRP39_N"/>
    <property type="match status" value="1"/>
</dbReference>
<evidence type="ECO:0000256" key="3">
    <source>
        <dbReference type="ARBA" id="ARBA00022664"/>
    </source>
</evidence>
<keyword evidence="8" id="KW-0802">TPR repeat</keyword>
<dbReference type="InterPro" id="IPR003107">
    <property type="entry name" value="HAT"/>
</dbReference>
<feature type="domain" description="Pre-mRNA-splicing factor Syf1-like N-terminal HAT-repeats" evidence="9">
    <location>
        <begin position="47"/>
        <end position="191"/>
    </location>
</feature>
<dbReference type="STRING" id="1537102.L0AUS2"/>
<keyword evidence="7" id="KW-0539">Nucleus</keyword>
<dbReference type="InterPro" id="IPR019734">
    <property type="entry name" value="TPR_rpt"/>
</dbReference>
<dbReference type="Gene3D" id="1.25.40.10">
    <property type="entry name" value="Tetratricopeptide repeat domain"/>
    <property type="match status" value="2"/>
</dbReference>